<dbReference type="AlphaFoldDB" id="L8JVZ8"/>
<gene>
    <name evidence="1" type="ORF">C900_02354</name>
</gene>
<evidence type="ECO:0000313" key="1">
    <source>
        <dbReference type="EMBL" id="ELR71769.1"/>
    </source>
</evidence>
<sequence>MVLHKSKDLDQGDGFYKLCERLGFGNAYELKADRRFEKLQRDKVYEFWNDESNFNKYKDDYA</sequence>
<dbReference type="Proteomes" id="UP000011135">
    <property type="component" value="Unassembled WGS sequence"/>
</dbReference>
<accession>L8JVZ8</accession>
<evidence type="ECO:0000313" key="2">
    <source>
        <dbReference type="Proteomes" id="UP000011135"/>
    </source>
</evidence>
<protein>
    <submittedName>
        <fullName evidence="1">Uncharacterized protein</fullName>
    </submittedName>
</protein>
<dbReference type="EMBL" id="AMZN01000033">
    <property type="protein sequence ID" value="ELR71769.1"/>
    <property type="molecule type" value="Genomic_DNA"/>
</dbReference>
<name>L8JVZ8_9BACT</name>
<proteinExistence type="predicted"/>
<organism evidence="1 2">
    <name type="scientific">Fulvivirga imtechensis AK7</name>
    <dbReference type="NCBI Taxonomy" id="1237149"/>
    <lineage>
        <taxon>Bacteria</taxon>
        <taxon>Pseudomonadati</taxon>
        <taxon>Bacteroidota</taxon>
        <taxon>Cytophagia</taxon>
        <taxon>Cytophagales</taxon>
        <taxon>Fulvivirgaceae</taxon>
        <taxon>Fulvivirga</taxon>
    </lineage>
</organism>
<comment type="caution">
    <text evidence="1">The sequence shown here is derived from an EMBL/GenBank/DDBJ whole genome shotgun (WGS) entry which is preliminary data.</text>
</comment>
<keyword evidence="2" id="KW-1185">Reference proteome</keyword>
<reference evidence="1 2" key="1">
    <citation type="submission" date="2012-12" db="EMBL/GenBank/DDBJ databases">
        <title>Genome assembly of Fulvivirga imtechensis AK7.</title>
        <authorList>
            <person name="Nupur N."/>
            <person name="Khatri I."/>
            <person name="Kumar R."/>
            <person name="Subramanian S."/>
            <person name="Pinnaka A."/>
        </authorList>
    </citation>
    <scope>NUCLEOTIDE SEQUENCE [LARGE SCALE GENOMIC DNA]</scope>
    <source>
        <strain evidence="1 2">AK7</strain>
    </source>
</reference>